<gene>
    <name evidence="3" type="ORF">LNKW23_37910</name>
</gene>
<evidence type="ECO:0000256" key="2">
    <source>
        <dbReference type="SAM" id="MobiDB-lite"/>
    </source>
</evidence>
<dbReference type="InterPro" id="IPR008826">
    <property type="entry name" value="Se-bd"/>
</dbReference>
<feature type="region of interest" description="Disordered" evidence="2">
    <location>
        <begin position="54"/>
        <end position="78"/>
    </location>
</feature>
<reference evidence="3 4" key="1">
    <citation type="submission" date="2023-04" db="EMBL/GenBank/DDBJ databases">
        <title>Marinoamorphus aggregata gen. nov., sp. Nov., isolate from tissue of brittle star Ophioplocus japonicus.</title>
        <authorList>
            <person name="Kawano K."/>
            <person name="Sawayama S."/>
            <person name="Nakagawa S."/>
        </authorList>
    </citation>
    <scope>NUCLEOTIDE SEQUENCE [LARGE SCALE GENOMIC DNA]</scope>
    <source>
        <strain evidence="3 4">NKW23</strain>
    </source>
</reference>
<dbReference type="Pfam" id="PF05694">
    <property type="entry name" value="SBP56"/>
    <property type="match status" value="1"/>
</dbReference>
<accession>A0ABQ6LQ21</accession>
<dbReference type="EMBL" id="BSYI01000038">
    <property type="protein sequence ID" value="GMG84575.1"/>
    <property type="molecule type" value="Genomic_DNA"/>
</dbReference>
<evidence type="ECO:0000313" key="4">
    <source>
        <dbReference type="Proteomes" id="UP001239909"/>
    </source>
</evidence>
<sequence>MHHRDLHRHRDPEARLSGDVDQASPACNRVIHRREMPGIGDAVHRMGWIACSSPQDDAGMSRRHPPWPGVRPHASTRSTRHWWVAGRLGRPSQVFLATRPKPRDLPGRSRP</sequence>
<comment type="caution">
    <text evidence="3">The sequence shown here is derived from an EMBL/GenBank/DDBJ whole genome shotgun (WGS) entry which is preliminary data.</text>
</comment>
<feature type="region of interest" description="Disordered" evidence="2">
    <location>
        <begin position="1"/>
        <end position="21"/>
    </location>
</feature>
<keyword evidence="4" id="KW-1185">Reference proteome</keyword>
<evidence type="ECO:0000256" key="1">
    <source>
        <dbReference type="ARBA" id="ARBA00005606"/>
    </source>
</evidence>
<dbReference type="Proteomes" id="UP001239909">
    <property type="component" value="Unassembled WGS sequence"/>
</dbReference>
<proteinExistence type="inferred from homology"/>
<name>A0ABQ6LQ21_9RHOB</name>
<feature type="compositionally biased region" description="Basic and acidic residues" evidence="2">
    <location>
        <begin position="8"/>
        <end position="18"/>
    </location>
</feature>
<comment type="similarity">
    <text evidence="1">Belongs to the selenium-binding protein family.</text>
</comment>
<protein>
    <submittedName>
        <fullName evidence="3">Uncharacterized protein</fullName>
    </submittedName>
</protein>
<organism evidence="3 4">
    <name type="scientific">Paralimibaculum aggregatum</name>
    <dbReference type="NCBI Taxonomy" id="3036245"/>
    <lineage>
        <taxon>Bacteria</taxon>
        <taxon>Pseudomonadati</taxon>
        <taxon>Pseudomonadota</taxon>
        <taxon>Alphaproteobacteria</taxon>
        <taxon>Rhodobacterales</taxon>
        <taxon>Paracoccaceae</taxon>
        <taxon>Paralimibaculum</taxon>
    </lineage>
</organism>
<evidence type="ECO:0000313" key="3">
    <source>
        <dbReference type="EMBL" id="GMG84575.1"/>
    </source>
</evidence>